<feature type="domain" description="DUF8094" evidence="2">
    <location>
        <begin position="48"/>
        <end position="331"/>
    </location>
</feature>
<reference evidence="3 4" key="1">
    <citation type="submission" date="2019-07" db="EMBL/GenBank/DDBJ databases">
        <title>Whole genome shotgun sequence of Cellulomonas soli NBRC 109434.</title>
        <authorList>
            <person name="Hosoyama A."/>
            <person name="Uohara A."/>
            <person name="Ohji S."/>
            <person name="Ichikawa N."/>
        </authorList>
    </citation>
    <scope>NUCLEOTIDE SEQUENCE [LARGE SCALE GENOMIC DNA]</scope>
    <source>
        <strain evidence="3 4">NBRC 109434</strain>
    </source>
</reference>
<accession>A0A512PFD6</accession>
<proteinExistence type="predicted"/>
<evidence type="ECO:0000313" key="4">
    <source>
        <dbReference type="Proteomes" id="UP000321798"/>
    </source>
</evidence>
<feature type="chain" id="PRO_5022085180" description="DUF8094 domain-containing protein" evidence="1">
    <location>
        <begin position="38"/>
        <end position="336"/>
    </location>
</feature>
<sequence>MSRIASTRSSRGRARAACTAALLALVAACGAPLPAPAPEAVPAVPPAATTVAQSQRVLGDLATVLAAGDAALDPAALATRVAGPALAIRTAEYVRANATAGAKPPTALPTGDQALIVPETAQWPRTQLVVTEQPDDLQAPRILVMRQESARDQYHLWGWARLGQGVQMPLTADPSSGSPELAADAGGLMLTPADALTQYADVLASGDASASAPLFAADFFRTGIETARQTYSSAVESVGTVAETYTPQLDTVVAMATVDGGAIVVGQLTTVTTLTVSQGSLTLDPTDAALSGKSSVTKNLTYTWADVLVFYVPPEGAEAQVQVLAGEHARVSVSGE</sequence>
<dbReference type="EMBL" id="BKAL01000010">
    <property type="protein sequence ID" value="GEP69921.1"/>
    <property type="molecule type" value="Genomic_DNA"/>
</dbReference>
<evidence type="ECO:0000256" key="1">
    <source>
        <dbReference type="SAM" id="SignalP"/>
    </source>
</evidence>
<dbReference type="AlphaFoldDB" id="A0A512PFD6"/>
<dbReference type="Pfam" id="PF26366">
    <property type="entry name" value="DUF8094"/>
    <property type="match status" value="1"/>
</dbReference>
<name>A0A512PFD6_9CELL</name>
<evidence type="ECO:0000313" key="3">
    <source>
        <dbReference type="EMBL" id="GEP69921.1"/>
    </source>
</evidence>
<evidence type="ECO:0000259" key="2">
    <source>
        <dbReference type="Pfam" id="PF26366"/>
    </source>
</evidence>
<keyword evidence="1" id="KW-0732">Signal</keyword>
<comment type="caution">
    <text evidence="3">The sequence shown here is derived from an EMBL/GenBank/DDBJ whole genome shotgun (WGS) entry which is preliminary data.</text>
</comment>
<keyword evidence="4" id="KW-1185">Reference proteome</keyword>
<organism evidence="3 4">
    <name type="scientific">Cellulomonas soli</name>
    <dbReference type="NCBI Taxonomy" id="931535"/>
    <lineage>
        <taxon>Bacteria</taxon>
        <taxon>Bacillati</taxon>
        <taxon>Actinomycetota</taxon>
        <taxon>Actinomycetes</taxon>
        <taxon>Micrococcales</taxon>
        <taxon>Cellulomonadaceae</taxon>
        <taxon>Cellulomonas</taxon>
    </lineage>
</organism>
<gene>
    <name evidence="3" type="ORF">CSO01_26360</name>
</gene>
<dbReference type="Proteomes" id="UP000321798">
    <property type="component" value="Unassembled WGS sequence"/>
</dbReference>
<dbReference type="OrthoDB" id="3266092at2"/>
<feature type="signal peptide" evidence="1">
    <location>
        <begin position="1"/>
        <end position="37"/>
    </location>
</feature>
<dbReference type="PROSITE" id="PS51257">
    <property type="entry name" value="PROKAR_LIPOPROTEIN"/>
    <property type="match status" value="1"/>
</dbReference>
<protein>
    <recommendedName>
        <fullName evidence="2">DUF8094 domain-containing protein</fullName>
    </recommendedName>
</protein>
<dbReference type="RefSeq" id="WP_146953725.1">
    <property type="nucleotide sequence ID" value="NZ_BAABBJ010000002.1"/>
</dbReference>
<dbReference type="InterPro" id="IPR058407">
    <property type="entry name" value="DUF8094"/>
</dbReference>